<dbReference type="EMBL" id="BTSY01000003">
    <property type="protein sequence ID" value="GMT20946.1"/>
    <property type="molecule type" value="Genomic_DNA"/>
</dbReference>
<reference evidence="1" key="1">
    <citation type="submission" date="2023-10" db="EMBL/GenBank/DDBJ databases">
        <title>Genome assembly of Pristionchus species.</title>
        <authorList>
            <person name="Yoshida K."/>
            <person name="Sommer R.J."/>
        </authorList>
    </citation>
    <scope>NUCLEOTIDE SEQUENCE</scope>
    <source>
        <strain evidence="1">RS5133</strain>
    </source>
</reference>
<dbReference type="AlphaFoldDB" id="A0AAV5VQV2"/>
<name>A0AAV5VQV2_9BILA</name>
<dbReference type="PANTHER" id="PTHR22744:SF14">
    <property type="entry name" value="BTB DOMAIN-CONTAINING PROTEIN-RELATED"/>
    <property type="match status" value="1"/>
</dbReference>
<protein>
    <submittedName>
        <fullName evidence="1">Uncharacterized protein</fullName>
    </submittedName>
</protein>
<feature type="non-terminal residue" evidence="1">
    <location>
        <position position="92"/>
    </location>
</feature>
<feature type="non-terminal residue" evidence="1">
    <location>
        <position position="1"/>
    </location>
</feature>
<keyword evidence="2" id="KW-1185">Reference proteome</keyword>
<dbReference type="PANTHER" id="PTHR22744">
    <property type="entry name" value="HELIX LOOP HELIX PROTEIN 21-RELATED"/>
    <property type="match status" value="1"/>
</dbReference>
<dbReference type="Proteomes" id="UP001432322">
    <property type="component" value="Unassembled WGS sequence"/>
</dbReference>
<evidence type="ECO:0000313" key="1">
    <source>
        <dbReference type="EMBL" id="GMT20946.1"/>
    </source>
</evidence>
<comment type="caution">
    <text evidence="1">The sequence shown here is derived from an EMBL/GenBank/DDBJ whole genome shotgun (WGS) entry which is preliminary data.</text>
</comment>
<sequence length="92" mass="10718">LLLKLLYNNASLTDSNVETVLKLSDQFDFKTVVNKVENFLLVSPDLNQHTKLRLADQFNLGFLMETVLPRYKTINSIHELKMTEDYKELSEK</sequence>
<proteinExistence type="predicted"/>
<gene>
    <name evidence="1" type="ORF">PFISCL1PPCAC_12243</name>
</gene>
<organism evidence="1 2">
    <name type="scientific">Pristionchus fissidentatus</name>
    <dbReference type="NCBI Taxonomy" id="1538716"/>
    <lineage>
        <taxon>Eukaryota</taxon>
        <taxon>Metazoa</taxon>
        <taxon>Ecdysozoa</taxon>
        <taxon>Nematoda</taxon>
        <taxon>Chromadorea</taxon>
        <taxon>Rhabditida</taxon>
        <taxon>Rhabditina</taxon>
        <taxon>Diplogasteromorpha</taxon>
        <taxon>Diplogasteroidea</taxon>
        <taxon>Neodiplogasteridae</taxon>
        <taxon>Pristionchus</taxon>
    </lineage>
</organism>
<accession>A0AAV5VQV2</accession>
<evidence type="ECO:0000313" key="2">
    <source>
        <dbReference type="Proteomes" id="UP001432322"/>
    </source>
</evidence>